<protein>
    <submittedName>
        <fullName evidence="3">Tripartite tricarboxylate transporter TctB family protein</fullName>
    </submittedName>
</protein>
<feature type="transmembrane region" description="Helical" evidence="1">
    <location>
        <begin position="37"/>
        <end position="56"/>
    </location>
</feature>
<keyword evidence="1" id="KW-1133">Transmembrane helix</keyword>
<sequence>MMSSSNPTAVSAVVGQRLAFGAGPGRAAVLLKNLTMPVVLVAFATYLLVGIITMKVPEGSAFPGPQFFPMLIMAGLYLFAAVLSVGAVREHRAVVDTVSAASVSSEPAVTTPVSPASASTPEVPAEPRTVRVDGRSLAWVVGSFLVFSLVLNILGWIIAAGLLFWCIARGFGSTRWLFGLVVGLTVSSLSYIAFDMALGMSLPSGILGWGF</sequence>
<dbReference type="PATRIC" id="fig|104336.4.peg.2501"/>
<feature type="transmembrane region" description="Helical" evidence="1">
    <location>
        <begin position="68"/>
        <end position="88"/>
    </location>
</feature>
<gene>
    <name evidence="3" type="ORF">RN50_02451</name>
</gene>
<dbReference type="KEGG" id="mfol:DXT68_03390"/>
<reference evidence="3 4" key="1">
    <citation type="submission" date="2015-02" db="EMBL/GenBank/DDBJ databases">
        <title>Draft genome sequences of ten Microbacterium spp. with emphasis on heavy metal contaminated environments.</title>
        <authorList>
            <person name="Corretto E."/>
        </authorList>
    </citation>
    <scope>NUCLEOTIDE SEQUENCE [LARGE SCALE GENOMIC DNA]</scope>
    <source>
        <strain evidence="3 4">DSM 12966</strain>
    </source>
</reference>
<keyword evidence="1" id="KW-0472">Membrane</keyword>
<dbReference type="Pfam" id="PF07331">
    <property type="entry name" value="TctB"/>
    <property type="match status" value="1"/>
</dbReference>
<feature type="transmembrane region" description="Helical" evidence="1">
    <location>
        <begin position="176"/>
        <end position="194"/>
    </location>
</feature>
<name>A0A0F0KE50_9MICO</name>
<organism evidence="3 4">
    <name type="scientific">Microbacterium foliorum</name>
    <dbReference type="NCBI Taxonomy" id="104336"/>
    <lineage>
        <taxon>Bacteria</taxon>
        <taxon>Bacillati</taxon>
        <taxon>Actinomycetota</taxon>
        <taxon>Actinomycetes</taxon>
        <taxon>Micrococcales</taxon>
        <taxon>Microbacteriaceae</taxon>
        <taxon>Microbacterium</taxon>
    </lineage>
</organism>
<keyword evidence="4" id="KW-1185">Reference proteome</keyword>
<proteinExistence type="predicted"/>
<dbReference type="Proteomes" id="UP000033572">
    <property type="component" value="Unassembled WGS sequence"/>
</dbReference>
<dbReference type="EMBL" id="JYIU01000045">
    <property type="protein sequence ID" value="KJL19172.1"/>
    <property type="molecule type" value="Genomic_DNA"/>
</dbReference>
<evidence type="ECO:0000313" key="3">
    <source>
        <dbReference type="EMBL" id="KJL19172.1"/>
    </source>
</evidence>
<accession>A0A0F0KE50</accession>
<dbReference type="InterPro" id="IPR009936">
    <property type="entry name" value="DUF1468"/>
</dbReference>
<comment type="caution">
    <text evidence="3">The sequence shown here is derived from an EMBL/GenBank/DDBJ whole genome shotgun (WGS) entry which is preliminary data.</text>
</comment>
<feature type="domain" description="DUF1468" evidence="2">
    <location>
        <begin position="37"/>
        <end position="203"/>
    </location>
</feature>
<evidence type="ECO:0000259" key="2">
    <source>
        <dbReference type="Pfam" id="PF07331"/>
    </source>
</evidence>
<keyword evidence="1" id="KW-0812">Transmembrane</keyword>
<dbReference type="AlphaFoldDB" id="A0A0F0KE50"/>
<evidence type="ECO:0000256" key="1">
    <source>
        <dbReference type="SAM" id="Phobius"/>
    </source>
</evidence>
<feature type="transmembrane region" description="Helical" evidence="1">
    <location>
        <begin position="137"/>
        <end position="164"/>
    </location>
</feature>
<evidence type="ECO:0000313" key="4">
    <source>
        <dbReference type="Proteomes" id="UP000033572"/>
    </source>
</evidence>